<protein>
    <recommendedName>
        <fullName evidence="2">Fungal-type protein kinase domain-containing protein</fullName>
    </recommendedName>
</protein>
<feature type="region of interest" description="Disordered" evidence="1">
    <location>
        <begin position="92"/>
        <end position="112"/>
    </location>
</feature>
<evidence type="ECO:0000313" key="3">
    <source>
        <dbReference type="EMBL" id="KIK50580.1"/>
    </source>
</evidence>
<gene>
    <name evidence="3" type="ORF">GYMLUDRAFT_65188</name>
</gene>
<dbReference type="Pfam" id="PF17667">
    <property type="entry name" value="Pkinase_fungal"/>
    <property type="match status" value="1"/>
</dbReference>
<evidence type="ECO:0000259" key="2">
    <source>
        <dbReference type="Pfam" id="PF17667"/>
    </source>
</evidence>
<accession>A0A0D0AK72</accession>
<dbReference type="AlphaFoldDB" id="A0A0D0AK72"/>
<dbReference type="InterPro" id="IPR040976">
    <property type="entry name" value="Pkinase_fungal"/>
</dbReference>
<sequence>MSKLFTDLYSRIAKEKHYLYLHPGDRWAEFANDPSDSTRSEKSTFTPLADIFTEVVNAAVALDDKLKANFEFKVTGNTHSPEIGTGKLSVARRSAANDGGHSEFENSQMKKAAEKDGCSAGETFKMLELLSEPMIDSIYDFTAPSERYNQNQRKIISDASKFLSSDPARRFTFAFTIEGTALSLWLLHRGALLKGEPFNFFEKFFFAIAFASPEQMGWDSTIVPALVNERGYRAFFIGISGRVYRTLETLSNHSTKNPLGRAVRVWEVEDAHGQQHVLKNLWQETDRDEEQEIHNRILESVLHFAPGLRHLVQDGLFTILAHCHVEVLGQVDHTTNVILRGIDLRKAQTFEVEPQTSASPGSQSIGHSFIENLDIDRRGGFRKTCFQRSCVRASALSHFIRGVRYDTFRRNQSTSYHSRSDEDYESSFNHPLCQWVHRDISVANLYFYQGRGIVGDWEYATSREDSKEHNVRTVCFCFHFTSFH</sequence>
<dbReference type="HOGENOM" id="CLU_011584_1_2_1"/>
<reference evidence="3 4" key="1">
    <citation type="submission" date="2014-04" db="EMBL/GenBank/DDBJ databases">
        <title>Evolutionary Origins and Diversification of the Mycorrhizal Mutualists.</title>
        <authorList>
            <consortium name="DOE Joint Genome Institute"/>
            <consortium name="Mycorrhizal Genomics Consortium"/>
            <person name="Kohler A."/>
            <person name="Kuo A."/>
            <person name="Nagy L.G."/>
            <person name="Floudas D."/>
            <person name="Copeland A."/>
            <person name="Barry K.W."/>
            <person name="Cichocki N."/>
            <person name="Veneault-Fourrey C."/>
            <person name="LaButti K."/>
            <person name="Lindquist E.A."/>
            <person name="Lipzen A."/>
            <person name="Lundell T."/>
            <person name="Morin E."/>
            <person name="Murat C."/>
            <person name="Riley R."/>
            <person name="Ohm R."/>
            <person name="Sun H."/>
            <person name="Tunlid A."/>
            <person name="Henrissat B."/>
            <person name="Grigoriev I.V."/>
            <person name="Hibbett D.S."/>
            <person name="Martin F."/>
        </authorList>
    </citation>
    <scope>NUCLEOTIDE SEQUENCE [LARGE SCALE GENOMIC DNA]</scope>
    <source>
        <strain evidence="3 4">FD-317 M1</strain>
    </source>
</reference>
<dbReference type="OrthoDB" id="312874at2759"/>
<evidence type="ECO:0000256" key="1">
    <source>
        <dbReference type="SAM" id="MobiDB-lite"/>
    </source>
</evidence>
<evidence type="ECO:0000313" key="4">
    <source>
        <dbReference type="Proteomes" id="UP000053593"/>
    </source>
</evidence>
<feature type="domain" description="Fungal-type protein kinase" evidence="2">
    <location>
        <begin position="145"/>
        <end position="358"/>
    </location>
</feature>
<keyword evidence="4" id="KW-1185">Reference proteome</keyword>
<proteinExistence type="predicted"/>
<dbReference type="Proteomes" id="UP000053593">
    <property type="component" value="Unassembled WGS sequence"/>
</dbReference>
<name>A0A0D0AK72_9AGAR</name>
<dbReference type="EMBL" id="KN834894">
    <property type="protein sequence ID" value="KIK50580.1"/>
    <property type="molecule type" value="Genomic_DNA"/>
</dbReference>
<organism evidence="3 4">
    <name type="scientific">Collybiopsis luxurians FD-317 M1</name>
    <dbReference type="NCBI Taxonomy" id="944289"/>
    <lineage>
        <taxon>Eukaryota</taxon>
        <taxon>Fungi</taxon>
        <taxon>Dikarya</taxon>
        <taxon>Basidiomycota</taxon>
        <taxon>Agaricomycotina</taxon>
        <taxon>Agaricomycetes</taxon>
        <taxon>Agaricomycetidae</taxon>
        <taxon>Agaricales</taxon>
        <taxon>Marasmiineae</taxon>
        <taxon>Omphalotaceae</taxon>
        <taxon>Collybiopsis</taxon>
        <taxon>Collybiopsis luxurians</taxon>
    </lineage>
</organism>